<evidence type="ECO:0000256" key="4">
    <source>
        <dbReference type="ARBA" id="ARBA00023136"/>
    </source>
</evidence>
<gene>
    <name evidence="6" type="ordered locus">Sked_11930</name>
</gene>
<keyword evidence="7" id="KW-1185">Reference proteome</keyword>
<dbReference type="KEGG" id="ske:Sked_11930"/>
<comment type="subcellular location">
    <subcellularLocation>
        <location evidence="1">Membrane</location>
        <topology evidence="1">Multi-pass membrane protein</topology>
    </subcellularLocation>
</comment>
<dbReference type="RefSeq" id="WP_012866205.1">
    <property type="nucleotide sequence ID" value="NC_013521.1"/>
</dbReference>
<dbReference type="EMBL" id="CP001819">
    <property type="protein sequence ID" value="ACZ21136.1"/>
    <property type="molecule type" value="Genomic_DNA"/>
</dbReference>
<keyword evidence="2 5" id="KW-0812">Transmembrane</keyword>
<evidence type="ECO:0000256" key="2">
    <source>
        <dbReference type="ARBA" id="ARBA00022692"/>
    </source>
</evidence>
<evidence type="ECO:0000256" key="3">
    <source>
        <dbReference type="ARBA" id="ARBA00022989"/>
    </source>
</evidence>
<evidence type="ECO:0000313" key="7">
    <source>
        <dbReference type="Proteomes" id="UP000000322"/>
    </source>
</evidence>
<dbReference type="InterPro" id="IPR032808">
    <property type="entry name" value="DoxX"/>
</dbReference>
<evidence type="ECO:0000313" key="6">
    <source>
        <dbReference type="EMBL" id="ACZ21136.1"/>
    </source>
</evidence>
<dbReference type="eggNOG" id="ENOG5032SPK">
    <property type="taxonomic scope" value="Bacteria"/>
</dbReference>
<dbReference type="OrthoDB" id="3482063at2"/>
<name>D1BDS4_SANKS</name>
<evidence type="ECO:0000256" key="5">
    <source>
        <dbReference type="SAM" id="Phobius"/>
    </source>
</evidence>
<protein>
    <submittedName>
        <fullName evidence="6">DoxX protein</fullName>
    </submittedName>
</protein>
<evidence type="ECO:0000256" key="1">
    <source>
        <dbReference type="ARBA" id="ARBA00004141"/>
    </source>
</evidence>
<dbReference type="STRING" id="446469.Sked_11930"/>
<dbReference type="Pfam" id="PF13564">
    <property type="entry name" value="DoxX_2"/>
    <property type="match status" value="1"/>
</dbReference>
<dbReference type="GO" id="GO:0016020">
    <property type="term" value="C:membrane"/>
    <property type="evidence" value="ECO:0007669"/>
    <property type="project" value="UniProtKB-SubCell"/>
</dbReference>
<keyword evidence="3 5" id="KW-1133">Transmembrane helix</keyword>
<feature type="transmembrane region" description="Helical" evidence="5">
    <location>
        <begin position="72"/>
        <end position="92"/>
    </location>
</feature>
<keyword evidence="4 5" id="KW-0472">Membrane</keyword>
<dbReference type="HOGENOM" id="CLU_126433_0_1_11"/>
<accession>D1BDS4</accession>
<feature type="transmembrane region" description="Helical" evidence="5">
    <location>
        <begin position="98"/>
        <end position="119"/>
    </location>
</feature>
<dbReference type="AlphaFoldDB" id="D1BDS4"/>
<proteinExistence type="predicted"/>
<feature type="transmembrane region" description="Helical" evidence="5">
    <location>
        <begin position="46"/>
        <end position="65"/>
    </location>
</feature>
<reference evidence="6 7" key="1">
    <citation type="journal article" date="2009" name="Stand. Genomic Sci.">
        <title>Complete genome sequence of Sanguibacter keddieii type strain (ST-74).</title>
        <authorList>
            <person name="Ivanova N."/>
            <person name="Sikorski J."/>
            <person name="Sims D."/>
            <person name="Brettin T."/>
            <person name="Detter J.C."/>
            <person name="Han C."/>
            <person name="Lapidus A."/>
            <person name="Copeland A."/>
            <person name="Glavina Del Rio T."/>
            <person name="Nolan M."/>
            <person name="Chen F."/>
            <person name="Lucas S."/>
            <person name="Tice H."/>
            <person name="Cheng J.F."/>
            <person name="Bruce D."/>
            <person name="Goodwin L."/>
            <person name="Pitluck S."/>
            <person name="Pati A."/>
            <person name="Mavromatis K."/>
            <person name="Chen A."/>
            <person name="Palaniappan K."/>
            <person name="D'haeseleer P."/>
            <person name="Chain P."/>
            <person name="Bristow J."/>
            <person name="Eisen J.A."/>
            <person name="Markowitz V."/>
            <person name="Hugenholtz P."/>
            <person name="Goker M."/>
            <person name="Pukall R."/>
            <person name="Klenk H.P."/>
            <person name="Kyrpides N.C."/>
        </authorList>
    </citation>
    <scope>NUCLEOTIDE SEQUENCE [LARGE SCALE GENOMIC DNA]</scope>
    <source>
        <strain evidence="7">ATCC 51767 / DSM 10542 / NCFB 3025 / ST-74</strain>
    </source>
</reference>
<dbReference type="Proteomes" id="UP000000322">
    <property type="component" value="Chromosome"/>
</dbReference>
<sequence>MNLALWILAGLLAVAFFASGLSKIVGTRDQMITKTPYVEDFPQGAVRLIGLVEVLGALGLVLPALLDVAPALVPTAAIGLALVMIGAAVVHLRRGDDVAAAVPALVLALLSAVVAWGRLGSWAF</sequence>
<organism evidence="6 7">
    <name type="scientific">Sanguibacter keddieii (strain ATCC 51767 / DSM 10542 / NCFB 3025 / ST-74)</name>
    <dbReference type="NCBI Taxonomy" id="446469"/>
    <lineage>
        <taxon>Bacteria</taxon>
        <taxon>Bacillati</taxon>
        <taxon>Actinomycetota</taxon>
        <taxon>Actinomycetes</taxon>
        <taxon>Micrococcales</taxon>
        <taxon>Sanguibacteraceae</taxon>
        <taxon>Sanguibacter</taxon>
    </lineage>
</organism>